<keyword evidence="2" id="KW-0732">Signal</keyword>
<proteinExistence type="predicted"/>
<reference evidence="3 4" key="1">
    <citation type="submission" date="2016-10" db="EMBL/GenBank/DDBJ databases">
        <authorList>
            <person name="de Groot N.N."/>
        </authorList>
    </citation>
    <scope>NUCLEOTIDE SEQUENCE [LARGE SCALE GENOMIC DNA]</scope>
    <source>
        <strain evidence="3 4">CCM7597</strain>
    </source>
</reference>
<dbReference type="AlphaFoldDB" id="A0A1H3X554"/>
<dbReference type="RefSeq" id="WP_093042083.1">
    <property type="nucleotide sequence ID" value="NZ_FNQR01000002.1"/>
</dbReference>
<dbReference type="STRING" id="571932.SAMN05421743_10243"/>
<protein>
    <recommendedName>
        <fullName evidence="5">Sporulation lipoprotein YhcN/YlaJ (Spore_YhcN_YlaJ)</fullName>
    </recommendedName>
</protein>
<sequence>MKNILAVLLITTFITGCQAGGNSGQGENTTQPLQISNKAELNQQISDQADQALQNENNLTDVQAVNDEKQLLIAAQVPHNERFQLKKIEKELTKQAEEQFSDYDVTLSLDKKIHLEVMKLKKRLAEGKVDKKKLSKEIENLIKLSKEKT</sequence>
<feature type="coiled-coil region" evidence="1">
    <location>
        <begin position="117"/>
        <end position="144"/>
    </location>
</feature>
<dbReference type="PROSITE" id="PS51257">
    <property type="entry name" value="PROKAR_LIPOPROTEIN"/>
    <property type="match status" value="1"/>
</dbReference>
<evidence type="ECO:0008006" key="5">
    <source>
        <dbReference type="Google" id="ProtNLM"/>
    </source>
</evidence>
<keyword evidence="1" id="KW-0175">Coiled coil</keyword>
<feature type="signal peptide" evidence="2">
    <location>
        <begin position="1"/>
        <end position="19"/>
    </location>
</feature>
<dbReference type="OrthoDB" id="2969307at2"/>
<dbReference type="Proteomes" id="UP000198584">
    <property type="component" value="Unassembled WGS sequence"/>
</dbReference>
<accession>A0A1H3X554</accession>
<organism evidence="3 4">
    <name type="scientific">Thalassobacillus cyri</name>
    <dbReference type="NCBI Taxonomy" id="571932"/>
    <lineage>
        <taxon>Bacteria</taxon>
        <taxon>Bacillati</taxon>
        <taxon>Bacillota</taxon>
        <taxon>Bacilli</taxon>
        <taxon>Bacillales</taxon>
        <taxon>Bacillaceae</taxon>
        <taxon>Thalassobacillus</taxon>
    </lineage>
</organism>
<name>A0A1H3X554_9BACI</name>
<evidence type="ECO:0000256" key="1">
    <source>
        <dbReference type="SAM" id="Coils"/>
    </source>
</evidence>
<gene>
    <name evidence="3" type="ORF">SAMN05421743_10243</name>
</gene>
<evidence type="ECO:0000313" key="4">
    <source>
        <dbReference type="Proteomes" id="UP000198584"/>
    </source>
</evidence>
<keyword evidence="4" id="KW-1185">Reference proteome</keyword>
<evidence type="ECO:0000313" key="3">
    <source>
        <dbReference type="EMBL" id="SDZ94380.1"/>
    </source>
</evidence>
<evidence type="ECO:0000256" key="2">
    <source>
        <dbReference type="SAM" id="SignalP"/>
    </source>
</evidence>
<feature type="chain" id="PRO_5011587142" description="Sporulation lipoprotein YhcN/YlaJ (Spore_YhcN_YlaJ)" evidence="2">
    <location>
        <begin position="20"/>
        <end position="149"/>
    </location>
</feature>
<dbReference type="EMBL" id="FNQR01000002">
    <property type="protein sequence ID" value="SDZ94380.1"/>
    <property type="molecule type" value="Genomic_DNA"/>
</dbReference>